<dbReference type="BioCyc" id="MHAE859194:G1GR7-1142-MONOMER"/>
<dbReference type="EMBL" id="CP002808">
    <property type="protein sequence ID" value="AEG73390.1"/>
    <property type="molecule type" value="Genomic_DNA"/>
</dbReference>
<feature type="signal peptide" evidence="1">
    <location>
        <begin position="1"/>
        <end position="23"/>
    </location>
</feature>
<dbReference type="AlphaFoldDB" id="F6FJN5"/>
<dbReference type="HOGENOM" id="CLU_111546_1_0_14"/>
<evidence type="ECO:0000313" key="2">
    <source>
        <dbReference type="EMBL" id="AEG73390.1"/>
    </source>
</evidence>
<dbReference type="Proteomes" id="UP000007952">
    <property type="component" value="Chromosome"/>
</dbReference>
<dbReference type="KEGG" id="mhf:MHF_1148"/>
<reference key="2">
    <citation type="submission" date="2011-05" db="EMBL/GenBank/DDBJ databases">
        <title>The Genome of Mycoplasma haemofelis Strain Ohio2, a pathogenic hemoplasma of the cat.</title>
        <authorList>
            <person name="Santos A.P."/>
            <person name="Guimaraes A.M.S."/>
            <person name="SanMiguel P.J."/>
            <person name="Martin S.W."/>
            <person name="Messick J.B."/>
        </authorList>
    </citation>
    <scope>NUCLEOTIDE SEQUENCE</scope>
    <source>
        <strain>Ohio2</strain>
    </source>
</reference>
<feature type="chain" id="PRO_5003335882" evidence="1">
    <location>
        <begin position="24"/>
        <end position="159"/>
    </location>
</feature>
<accession>F6FJN5</accession>
<gene>
    <name evidence="2" type="ordered locus">MHF_1148</name>
</gene>
<evidence type="ECO:0000256" key="1">
    <source>
        <dbReference type="SAM" id="SignalP"/>
    </source>
</evidence>
<dbReference type="STRING" id="859194.MHF_1148"/>
<name>F6FJN5_MYCHI</name>
<keyword evidence="1" id="KW-0732">Signal</keyword>
<reference evidence="2 3" key="1">
    <citation type="journal article" date="2011" name="J. Bacteriol.">
        <title>Complete genome sequences of two hemotropic Mycoplasmas, Mycoplasma haemofelis strain Ohio2 and Mycoplasma suis strain Illinois.</title>
        <authorList>
            <person name="Messick J.B."/>
            <person name="Santos A.P."/>
            <person name="Guimaraes A.M."/>
        </authorList>
    </citation>
    <scope>NUCLEOTIDE SEQUENCE [LARGE SCALE GENOMIC DNA]</scope>
    <source>
        <strain evidence="2 3">Ohio2</strain>
    </source>
</reference>
<evidence type="ECO:0000313" key="3">
    <source>
        <dbReference type="Proteomes" id="UP000007952"/>
    </source>
</evidence>
<proteinExistence type="predicted"/>
<protein>
    <submittedName>
        <fullName evidence="2">Uncharacterized protein</fullName>
    </submittedName>
</protein>
<organism evidence="2 3">
    <name type="scientific">Mycoplasma haemofelis (strain Ohio2)</name>
    <dbReference type="NCBI Taxonomy" id="859194"/>
    <lineage>
        <taxon>Bacteria</taxon>
        <taxon>Bacillati</taxon>
        <taxon>Mycoplasmatota</taxon>
        <taxon>Mollicutes</taxon>
        <taxon>Mycoplasmataceae</taxon>
        <taxon>Mycoplasma</taxon>
    </lineage>
</organism>
<sequence length="159" mass="17288">MAIGASKMLLFGASAASIGGVSAGALLLPNMKGSEEKAKTTSIPTEKTEDVATPVKAKTCTIYVTDKDTGTNNTPQITKIISKNTDVKKFLEDKRSSNSQFATDVESACSGNSPEKFVATEEGMNVYVYERETGTWIYAQRMQKDWMKESSINREAIVK</sequence>